<sequence length="71" mass="7955">MKLIGPDKWDNHISLYISQDTPMVRSKMVTEKKGNQARVSGEILKNLLLLHIATSTHGEGMLQVAEIAIQR</sequence>
<gene>
    <name evidence="1" type="ORF">GGP41_009410</name>
</gene>
<reference evidence="1" key="1">
    <citation type="submission" date="2019-11" db="EMBL/GenBank/DDBJ databases">
        <title>Bipolaris sorokiniana Genome sequencing.</title>
        <authorList>
            <person name="Wang H."/>
        </authorList>
    </citation>
    <scope>NUCLEOTIDE SEQUENCE</scope>
</reference>
<dbReference type="Proteomes" id="UP000624244">
    <property type="component" value="Unassembled WGS sequence"/>
</dbReference>
<organism evidence="1 2">
    <name type="scientific">Cochliobolus sativus</name>
    <name type="common">Common root rot and spot blotch fungus</name>
    <name type="synonym">Bipolaris sorokiniana</name>
    <dbReference type="NCBI Taxonomy" id="45130"/>
    <lineage>
        <taxon>Eukaryota</taxon>
        <taxon>Fungi</taxon>
        <taxon>Dikarya</taxon>
        <taxon>Ascomycota</taxon>
        <taxon>Pezizomycotina</taxon>
        <taxon>Dothideomycetes</taxon>
        <taxon>Pleosporomycetidae</taxon>
        <taxon>Pleosporales</taxon>
        <taxon>Pleosporineae</taxon>
        <taxon>Pleosporaceae</taxon>
        <taxon>Bipolaris</taxon>
    </lineage>
</organism>
<proteinExistence type="predicted"/>
<evidence type="ECO:0000313" key="2">
    <source>
        <dbReference type="Proteomes" id="UP000624244"/>
    </source>
</evidence>
<protein>
    <submittedName>
        <fullName evidence="1">Uncharacterized protein</fullName>
    </submittedName>
</protein>
<name>A0A8H5ZCN9_COCSA</name>
<dbReference type="EMBL" id="WNKQ01000018">
    <property type="protein sequence ID" value="KAF5845615.1"/>
    <property type="molecule type" value="Genomic_DNA"/>
</dbReference>
<accession>A0A8H5ZCN9</accession>
<dbReference type="AlphaFoldDB" id="A0A8H5ZCN9"/>
<evidence type="ECO:0000313" key="1">
    <source>
        <dbReference type="EMBL" id="KAF5845615.1"/>
    </source>
</evidence>
<comment type="caution">
    <text evidence="1">The sequence shown here is derived from an EMBL/GenBank/DDBJ whole genome shotgun (WGS) entry which is preliminary data.</text>
</comment>